<sequence length="395" mass="42786">MWTTQQFKAPAPHALSSTIYIELTNPSCYILPSTKTTPSHTLQTFLEPAILSPRPLATSTNSCPHHLSSSYCPNFLLGTLSGGGCKVSYNQPAPKITPPAALVLALWLQRRSGWPVRRRCQIHGGAHVPVIDDLCTTSDLFTALAFSPPSHSHHPRILTTLAFSPPSHTNSHHPRILTTLAFSPPSHSHHPRILTTLAFSPSSHSVPTSREPHHVPLPSIALADLKTQGSLHQGNTTRVSDGPSIVEDGSNTTLADSMGRDHAARRQPFTSIPLHAAHPFQTRADRSKEPCLEDLYICSYTPTLSALIRSRQMMKRRAIPSFVAIGQGQPGAGKGKALSAVDSALELVHKLVPATANRTTISGDATTRAGAPRLSWQAGPCATLRFPFRRERLNI</sequence>
<protein>
    <submittedName>
        <fullName evidence="1">Uncharacterized protein</fullName>
    </submittedName>
</protein>
<keyword evidence="2" id="KW-1185">Reference proteome</keyword>
<evidence type="ECO:0000313" key="1">
    <source>
        <dbReference type="EMBL" id="KAG1771579.1"/>
    </source>
</evidence>
<proteinExistence type="predicted"/>
<reference evidence="1" key="1">
    <citation type="journal article" date="2020" name="New Phytol.">
        <title>Comparative genomics reveals dynamic genome evolution in host specialist ectomycorrhizal fungi.</title>
        <authorList>
            <person name="Lofgren L.A."/>
            <person name="Nguyen N.H."/>
            <person name="Vilgalys R."/>
            <person name="Ruytinx J."/>
            <person name="Liao H.L."/>
            <person name="Branco S."/>
            <person name="Kuo A."/>
            <person name="LaButti K."/>
            <person name="Lipzen A."/>
            <person name="Andreopoulos W."/>
            <person name="Pangilinan J."/>
            <person name="Riley R."/>
            <person name="Hundley H."/>
            <person name="Na H."/>
            <person name="Barry K."/>
            <person name="Grigoriev I.V."/>
            <person name="Stajich J.E."/>
            <person name="Kennedy P.G."/>
        </authorList>
    </citation>
    <scope>NUCLEOTIDE SEQUENCE</scope>
    <source>
        <strain evidence="1">DOB743</strain>
    </source>
</reference>
<evidence type="ECO:0000313" key="2">
    <source>
        <dbReference type="Proteomes" id="UP000714275"/>
    </source>
</evidence>
<comment type="caution">
    <text evidence="1">The sequence shown here is derived from an EMBL/GenBank/DDBJ whole genome shotgun (WGS) entry which is preliminary data.</text>
</comment>
<dbReference type="AlphaFoldDB" id="A0A9P6ZMM2"/>
<dbReference type="EMBL" id="JABBWD010000058">
    <property type="protein sequence ID" value="KAG1771579.1"/>
    <property type="molecule type" value="Genomic_DNA"/>
</dbReference>
<organism evidence="1 2">
    <name type="scientific">Suillus placidus</name>
    <dbReference type="NCBI Taxonomy" id="48579"/>
    <lineage>
        <taxon>Eukaryota</taxon>
        <taxon>Fungi</taxon>
        <taxon>Dikarya</taxon>
        <taxon>Basidiomycota</taxon>
        <taxon>Agaricomycotina</taxon>
        <taxon>Agaricomycetes</taxon>
        <taxon>Agaricomycetidae</taxon>
        <taxon>Boletales</taxon>
        <taxon>Suillineae</taxon>
        <taxon>Suillaceae</taxon>
        <taxon>Suillus</taxon>
    </lineage>
</organism>
<dbReference type="Proteomes" id="UP000714275">
    <property type="component" value="Unassembled WGS sequence"/>
</dbReference>
<gene>
    <name evidence="1" type="ORF">EV702DRAFT_1281632</name>
</gene>
<name>A0A9P6ZMM2_9AGAM</name>
<dbReference type="OrthoDB" id="9991317at2759"/>
<accession>A0A9P6ZMM2</accession>